<gene>
    <name evidence="12 17" type="primary">dnaG</name>
    <name evidence="17" type="ORF">Pla108_38050</name>
</gene>
<dbReference type="Gene3D" id="3.40.1360.10">
    <property type="match status" value="1"/>
</dbReference>
<dbReference type="AlphaFoldDB" id="A0A5C6A6X3"/>
<evidence type="ECO:0000256" key="1">
    <source>
        <dbReference type="ARBA" id="ARBA00022478"/>
    </source>
</evidence>
<protein>
    <recommendedName>
        <fullName evidence="12 13">DNA primase</fullName>
        <ecNumber evidence="12">2.7.7.101</ecNumber>
    </recommendedName>
</protein>
<feature type="region of interest" description="Disordered" evidence="15">
    <location>
        <begin position="580"/>
        <end position="603"/>
    </location>
</feature>
<dbReference type="GO" id="GO:0003677">
    <property type="term" value="F:DNA binding"/>
    <property type="evidence" value="ECO:0007669"/>
    <property type="project" value="UniProtKB-KW"/>
</dbReference>
<dbReference type="SMART" id="SM00400">
    <property type="entry name" value="ZnF_CHCC"/>
    <property type="match status" value="1"/>
</dbReference>
<reference evidence="17 18" key="1">
    <citation type="submission" date="2019-02" db="EMBL/GenBank/DDBJ databases">
        <title>Deep-cultivation of Planctomycetes and their phenomic and genomic characterization uncovers novel biology.</title>
        <authorList>
            <person name="Wiegand S."/>
            <person name="Jogler M."/>
            <person name="Boedeker C."/>
            <person name="Pinto D."/>
            <person name="Vollmers J."/>
            <person name="Rivas-Marin E."/>
            <person name="Kohn T."/>
            <person name="Peeters S.H."/>
            <person name="Heuer A."/>
            <person name="Rast P."/>
            <person name="Oberbeckmann S."/>
            <person name="Bunk B."/>
            <person name="Jeske O."/>
            <person name="Meyerdierks A."/>
            <person name="Storesund J.E."/>
            <person name="Kallscheuer N."/>
            <person name="Luecker S."/>
            <person name="Lage O.M."/>
            <person name="Pohl T."/>
            <person name="Merkel B.J."/>
            <person name="Hornburger P."/>
            <person name="Mueller R.-W."/>
            <person name="Bruemmer F."/>
            <person name="Labrenz M."/>
            <person name="Spormann A.M."/>
            <person name="Op Den Camp H."/>
            <person name="Overmann J."/>
            <person name="Amann R."/>
            <person name="Jetten M.S.M."/>
            <person name="Mascher T."/>
            <person name="Medema M.H."/>
            <person name="Devos D.P."/>
            <person name="Kaster A.-K."/>
            <person name="Ovreas L."/>
            <person name="Rohde M."/>
            <person name="Galperin M.Y."/>
            <person name="Jogler C."/>
        </authorList>
    </citation>
    <scope>NUCLEOTIDE SEQUENCE [LARGE SCALE GENOMIC DNA]</scope>
    <source>
        <strain evidence="17 18">Pla108</strain>
    </source>
</reference>
<organism evidence="17 18">
    <name type="scientific">Botrimarina colliarenosi</name>
    <dbReference type="NCBI Taxonomy" id="2528001"/>
    <lineage>
        <taxon>Bacteria</taxon>
        <taxon>Pseudomonadati</taxon>
        <taxon>Planctomycetota</taxon>
        <taxon>Planctomycetia</taxon>
        <taxon>Pirellulales</taxon>
        <taxon>Lacipirellulaceae</taxon>
        <taxon>Botrimarina</taxon>
    </lineage>
</organism>
<dbReference type="PANTHER" id="PTHR30313">
    <property type="entry name" value="DNA PRIMASE"/>
    <property type="match status" value="1"/>
</dbReference>
<dbReference type="GO" id="GO:1990077">
    <property type="term" value="C:primosome complex"/>
    <property type="evidence" value="ECO:0007669"/>
    <property type="project" value="UniProtKB-KW"/>
</dbReference>
<dbReference type="HAMAP" id="MF_00974">
    <property type="entry name" value="DNA_primase_DnaG"/>
    <property type="match status" value="1"/>
</dbReference>
<comment type="similarity">
    <text evidence="12 13">Belongs to the DnaG primase family.</text>
</comment>
<dbReference type="Pfam" id="PF13155">
    <property type="entry name" value="Toprim_2"/>
    <property type="match status" value="1"/>
</dbReference>
<evidence type="ECO:0000256" key="2">
    <source>
        <dbReference type="ARBA" id="ARBA00022515"/>
    </source>
</evidence>
<dbReference type="GO" id="GO:0003899">
    <property type="term" value="F:DNA-directed RNA polymerase activity"/>
    <property type="evidence" value="ECO:0007669"/>
    <property type="project" value="UniProtKB-UniRule"/>
</dbReference>
<dbReference type="InterPro" id="IPR030846">
    <property type="entry name" value="DnaG_bac"/>
</dbReference>
<dbReference type="InterPro" id="IPR037068">
    <property type="entry name" value="DNA_primase_core_N_sf"/>
</dbReference>
<dbReference type="PIRSF" id="PIRSF002811">
    <property type="entry name" value="DnaG"/>
    <property type="match status" value="1"/>
</dbReference>
<dbReference type="EMBL" id="SJPR01000007">
    <property type="protein sequence ID" value="TWT94093.1"/>
    <property type="molecule type" value="Genomic_DNA"/>
</dbReference>
<keyword evidence="11 12" id="KW-0804">Transcription</keyword>
<comment type="catalytic activity">
    <reaction evidence="12">
        <text>ssDNA + n NTP = ssDNA/pppN(pN)n-1 hybrid + (n-1) diphosphate.</text>
        <dbReference type="EC" id="2.7.7.101"/>
    </reaction>
</comment>
<keyword evidence="7 12" id="KW-0863">Zinc-finger</keyword>
<keyword evidence="10 12" id="KW-0238">DNA-binding</keyword>
<keyword evidence="5 12" id="KW-0235">DNA replication</keyword>
<dbReference type="Gene3D" id="3.90.980.10">
    <property type="entry name" value="DNA primase, catalytic core, N-terminal domain"/>
    <property type="match status" value="1"/>
</dbReference>
<dbReference type="GO" id="GO:0000428">
    <property type="term" value="C:DNA-directed RNA polymerase complex"/>
    <property type="evidence" value="ECO:0007669"/>
    <property type="project" value="UniProtKB-KW"/>
</dbReference>
<proteinExistence type="inferred from homology"/>
<evidence type="ECO:0000256" key="10">
    <source>
        <dbReference type="ARBA" id="ARBA00023125"/>
    </source>
</evidence>
<evidence type="ECO:0000256" key="14">
    <source>
        <dbReference type="PIRSR" id="PIRSR002811-1"/>
    </source>
</evidence>
<keyword evidence="9" id="KW-0460">Magnesium</keyword>
<evidence type="ECO:0000256" key="9">
    <source>
        <dbReference type="ARBA" id="ARBA00022842"/>
    </source>
</evidence>
<dbReference type="GO" id="GO:0006269">
    <property type="term" value="P:DNA replication, synthesis of primer"/>
    <property type="evidence" value="ECO:0007669"/>
    <property type="project" value="UniProtKB-UniRule"/>
</dbReference>
<comment type="function">
    <text evidence="12 13">RNA polymerase that catalyzes the synthesis of short RNA molecules used as primers for DNA polymerase during DNA replication.</text>
</comment>
<feature type="zinc finger region" description="CHC2-type" evidence="12 14">
    <location>
        <begin position="40"/>
        <end position="64"/>
    </location>
</feature>
<dbReference type="GO" id="GO:0008270">
    <property type="term" value="F:zinc ion binding"/>
    <property type="evidence" value="ECO:0007669"/>
    <property type="project" value="UniProtKB-UniRule"/>
</dbReference>
<dbReference type="PANTHER" id="PTHR30313:SF2">
    <property type="entry name" value="DNA PRIMASE"/>
    <property type="match status" value="1"/>
</dbReference>
<feature type="domain" description="Toprim" evidence="16">
    <location>
        <begin position="272"/>
        <end position="353"/>
    </location>
</feature>
<evidence type="ECO:0000256" key="3">
    <source>
        <dbReference type="ARBA" id="ARBA00022679"/>
    </source>
</evidence>
<keyword evidence="1 12" id="KW-0240">DNA-directed RNA polymerase</keyword>
<evidence type="ECO:0000256" key="4">
    <source>
        <dbReference type="ARBA" id="ARBA00022695"/>
    </source>
</evidence>
<dbReference type="Gene3D" id="3.90.580.10">
    <property type="entry name" value="Zinc finger, CHC2-type domain"/>
    <property type="match status" value="1"/>
</dbReference>
<evidence type="ECO:0000256" key="13">
    <source>
        <dbReference type="PIRNR" id="PIRNR002811"/>
    </source>
</evidence>
<dbReference type="SUPFAM" id="SSF57783">
    <property type="entry name" value="Zinc beta-ribbon"/>
    <property type="match status" value="1"/>
</dbReference>
<evidence type="ECO:0000313" key="18">
    <source>
        <dbReference type="Proteomes" id="UP000317421"/>
    </source>
</evidence>
<dbReference type="InterPro" id="IPR034151">
    <property type="entry name" value="TOPRIM_DnaG_bac"/>
</dbReference>
<keyword evidence="4 12" id="KW-0548">Nucleotidyltransferase</keyword>
<evidence type="ECO:0000256" key="7">
    <source>
        <dbReference type="ARBA" id="ARBA00022771"/>
    </source>
</evidence>
<keyword evidence="3 12" id="KW-0808">Transferase</keyword>
<keyword evidence="2 12" id="KW-0639">Primosome</keyword>
<evidence type="ECO:0000256" key="8">
    <source>
        <dbReference type="ARBA" id="ARBA00022833"/>
    </source>
</evidence>
<comment type="domain">
    <text evidence="12">Contains an N-terminal zinc-binding domain, a central core domain that contains the primase activity, and a C-terminal DnaB-binding domain.</text>
</comment>
<name>A0A5C6A6X3_9BACT</name>
<keyword evidence="8 12" id="KW-0862">Zinc</keyword>
<dbReference type="Proteomes" id="UP000317421">
    <property type="component" value="Unassembled WGS sequence"/>
</dbReference>
<comment type="subunit">
    <text evidence="12">Monomer. Interacts with DnaB.</text>
</comment>
<dbReference type="GO" id="GO:0005737">
    <property type="term" value="C:cytoplasm"/>
    <property type="evidence" value="ECO:0007669"/>
    <property type="project" value="TreeGrafter"/>
</dbReference>
<dbReference type="RefSeq" id="WP_197526695.1">
    <property type="nucleotide sequence ID" value="NZ_SJPR01000007.1"/>
</dbReference>
<dbReference type="InterPro" id="IPR013264">
    <property type="entry name" value="DNAG_N"/>
</dbReference>
<dbReference type="Pfam" id="PF08275">
    <property type="entry name" value="DNAG_N"/>
    <property type="match status" value="1"/>
</dbReference>
<dbReference type="EC" id="2.7.7.101" evidence="12"/>
<evidence type="ECO:0000313" key="17">
    <source>
        <dbReference type="EMBL" id="TWT94093.1"/>
    </source>
</evidence>
<evidence type="ECO:0000256" key="11">
    <source>
        <dbReference type="ARBA" id="ARBA00023163"/>
    </source>
</evidence>
<evidence type="ECO:0000256" key="5">
    <source>
        <dbReference type="ARBA" id="ARBA00022705"/>
    </source>
</evidence>
<evidence type="ECO:0000256" key="6">
    <source>
        <dbReference type="ARBA" id="ARBA00022723"/>
    </source>
</evidence>
<dbReference type="NCBIfam" id="TIGR01391">
    <property type="entry name" value="dnaG"/>
    <property type="match status" value="1"/>
</dbReference>
<accession>A0A5C6A6X3</accession>
<dbReference type="FunFam" id="3.90.580.10:FF:000001">
    <property type="entry name" value="DNA primase"/>
    <property type="match status" value="1"/>
</dbReference>
<comment type="caution">
    <text evidence="17">The sequence shown here is derived from an EMBL/GenBank/DDBJ whole genome shotgun (WGS) entry which is preliminary data.</text>
</comment>
<dbReference type="InterPro" id="IPR006171">
    <property type="entry name" value="TOPRIM_dom"/>
</dbReference>
<dbReference type="InterPro" id="IPR006295">
    <property type="entry name" value="DNA_primase_DnaG"/>
</dbReference>
<sequence length="628" mass="69018">MNFSGADDAKERVRQATDIVDLVGNYMQLRRQGRGYVGLCPWHEDSRPSLQVNPERQSFKCWVCDLGGDVFSFLMKMDGLDFREALEQLADRAGIDLAPAQQGPRAEPGSPGDKKTLLAAMAWATERYHRCLLEAQQAEPARAYLAERGITAEAIQRFRIGFAPPTWDWLFKQGPGAGYSPAVLDRVNLITQRSSGDGWYDQFRGRVLFPIRDVRGRPVAIGGRVLPQLAAAEARADYKPAKYVNSSETPIYSKSHTLYALDLAKEASPQLPALIVVEGYTDVIACHQAGVTNVVACCGTAMGEGHLKLVRRFTDRMVLVLDGDDAGRRRASELLELFITSPIDLRILTLPSGLDPCDFVASHGGDKFADLVARAPDALEHKLQSVTDGMVLSADNTHAATRAVEQLLATVARRQPILGESASAQVLRDHSILGRLSRHFHLPEDSLRARLSDLRRAGDAKPLVTPHDEPIESAAPTRVRVADLSAWEREALELTLVSDEIAQRLTQCLDEVDFNVPAARELFVAIREATETGEATYDRIRLSITNPAVQTLLAEIDELSVGRSESDPLQRLTDLLQGRDRRHEDAARGQQISAVRKGELRDSDADQAVAALFASRKRPETGSPSTDG</sequence>
<evidence type="ECO:0000256" key="12">
    <source>
        <dbReference type="HAMAP-Rule" id="MF_00974"/>
    </source>
</evidence>
<dbReference type="Pfam" id="PF01807">
    <property type="entry name" value="Zn_ribbon_DnaG"/>
    <property type="match status" value="1"/>
</dbReference>
<dbReference type="SMART" id="SM00493">
    <property type="entry name" value="TOPRIM"/>
    <property type="match status" value="1"/>
</dbReference>
<evidence type="ECO:0000256" key="15">
    <source>
        <dbReference type="SAM" id="MobiDB-lite"/>
    </source>
</evidence>
<dbReference type="SUPFAM" id="SSF56731">
    <property type="entry name" value="DNA primase core"/>
    <property type="match status" value="1"/>
</dbReference>
<dbReference type="InterPro" id="IPR050219">
    <property type="entry name" value="DnaG_primase"/>
</dbReference>
<comment type="cofactor">
    <cofactor evidence="12 13 14">
        <name>Zn(2+)</name>
        <dbReference type="ChEBI" id="CHEBI:29105"/>
    </cofactor>
    <text evidence="12 13 14">Binds 1 zinc ion per monomer.</text>
</comment>
<dbReference type="PROSITE" id="PS50880">
    <property type="entry name" value="TOPRIM"/>
    <property type="match status" value="1"/>
</dbReference>
<dbReference type="InterPro" id="IPR036977">
    <property type="entry name" value="DNA_primase_Znf_CHC2"/>
</dbReference>
<evidence type="ECO:0000259" key="16">
    <source>
        <dbReference type="PROSITE" id="PS50880"/>
    </source>
</evidence>
<dbReference type="InterPro" id="IPR002694">
    <property type="entry name" value="Znf_CHC2"/>
</dbReference>
<keyword evidence="18" id="KW-1185">Reference proteome</keyword>
<dbReference type="CDD" id="cd03364">
    <property type="entry name" value="TOPRIM_DnaG_primases"/>
    <property type="match status" value="1"/>
</dbReference>
<keyword evidence="6 12" id="KW-0479">Metal-binding</keyword>